<gene>
    <name evidence="2" type="primary">fabA_1</name>
    <name evidence="2" type="ORF">NCTC11694_01475</name>
</gene>
<dbReference type="InterPro" id="IPR013114">
    <property type="entry name" value="FabA_FabZ"/>
</dbReference>
<comment type="caution">
    <text evidence="2">The sequence shown here is derived from an EMBL/GenBank/DDBJ whole genome shotgun (WGS) entry which is preliminary data.</text>
</comment>
<protein>
    <submittedName>
        <fullName evidence="2">3-hydroxydecanoyl-(Acyl carrier protein) dehydratase</fullName>
        <ecNumber evidence="2">4.2.1.59</ecNumber>
    </submittedName>
</protein>
<reference evidence="2 3" key="1">
    <citation type="submission" date="2018-06" db="EMBL/GenBank/DDBJ databases">
        <authorList>
            <consortium name="Pathogen Informatics"/>
            <person name="Doyle S."/>
        </authorList>
    </citation>
    <scope>NUCLEOTIDE SEQUENCE [LARGE SCALE GENOMIC DNA]</scope>
    <source>
        <strain evidence="2 3">NCTC11694</strain>
    </source>
</reference>
<proteinExistence type="predicted"/>
<sequence length="64" mass="7163">MLMMDRVIKMTETGGNYDKGYVEAELDINPDLWFFGCHFIGDPVMPGCLGWMPCGSWLASTWAG</sequence>
<dbReference type="InterPro" id="IPR029069">
    <property type="entry name" value="HotDog_dom_sf"/>
</dbReference>
<dbReference type="EMBL" id="UGJR01000002">
    <property type="protein sequence ID" value="STR40321.1"/>
    <property type="molecule type" value="Genomic_DNA"/>
</dbReference>
<evidence type="ECO:0000256" key="1">
    <source>
        <dbReference type="ARBA" id="ARBA00023239"/>
    </source>
</evidence>
<dbReference type="Gene3D" id="3.10.129.10">
    <property type="entry name" value="Hotdog Thioesterase"/>
    <property type="match status" value="1"/>
</dbReference>
<dbReference type="GO" id="GO:0006633">
    <property type="term" value="P:fatty acid biosynthetic process"/>
    <property type="evidence" value="ECO:0007669"/>
    <property type="project" value="UniProtKB-UniPathway"/>
</dbReference>
<dbReference type="UniPathway" id="UPA00094"/>
<dbReference type="GO" id="GO:0019171">
    <property type="term" value="F:(3R)-hydroxyacyl-[acyl-carrier-protein] dehydratase activity"/>
    <property type="evidence" value="ECO:0007669"/>
    <property type="project" value="UniProtKB-EC"/>
</dbReference>
<keyword evidence="1 2" id="KW-0456">Lyase</keyword>
<dbReference type="PANTHER" id="PTHR30272:SF8">
    <property type="entry name" value="3-HYDROXYDECANOYL-[ACYL-CARRIER-PROTEIN] DEHYDRATASE"/>
    <property type="match status" value="1"/>
</dbReference>
<evidence type="ECO:0000313" key="2">
    <source>
        <dbReference type="EMBL" id="STR40321.1"/>
    </source>
</evidence>
<dbReference type="Proteomes" id="UP000255050">
    <property type="component" value="Unassembled WGS sequence"/>
</dbReference>
<accession>A0A7H4LVZ5</accession>
<dbReference type="SUPFAM" id="SSF54637">
    <property type="entry name" value="Thioesterase/thiol ester dehydrase-isomerase"/>
    <property type="match status" value="1"/>
</dbReference>
<evidence type="ECO:0000313" key="3">
    <source>
        <dbReference type="Proteomes" id="UP000255050"/>
    </source>
</evidence>
<dbReference type="AlphaFoldDB" id="A0A7H4LVZ5"/>
<name>A0A7H4LVZ5_9ENTR</name>
<dbReference type="Pfam" id="PF07977">
    <property type="entry name" value="FabA"/>
    <property type="match status" value="1"/>
</dbReference>
<dbReference type="EC" id="4.2.1.59" evidence="2"/>
<organism evidence="2 3">
    <name type="scientific">Klebsiella michiganensis</name>
    <dbReference type="NCBI Taxonomy" id="1134687"/>
    <lineage>
        <taxon>Bacteria</taxon>
        <taxon>Pseudomonadati</taxon>
        <taxon>Pseudomonadota</taxon>
        <taxon>Gammaproteobacteria</taxon>
        <taxon>Enterobacterales</taxon>
        <taxon>Enterobacteriaceae</taxon>
        <taxon>Klebsiella/Raoultella group</taxon>
        <taxon>Klebsiella</taxon>
    </lineage>
</organism>
<dbReference type="PANTHER" id="PTHR30272">
    <property type="entry name" value="3-HYDROXYACYL-[ACYL-CARRIER-PROTEIN] DEHYDRATASE"/>
    <property type="match status" value="1"/>
</dbReference>